<reference evidence="1" key="2">
    <citation type="submission" date="2008-07" db="EMBL/GenBank/DDBJ databases">
        <authorList>
            <person name="Genoscope - CEA"/>
        </authorList>
    </citation>
    <scope>NUCLEOTIDE SEQUENCE</scope>
    <source>
        <strain evidence="1">S mat+</strain>
    </source>
</reference>
<dbReference type="EMBL" id="CU633900">
    <property type="protein sequence ID" value="CAP68895.1"/>
    <property type="molecule type" value="Genomic_DNA"/>
</dbReference>
<evidence type="ECO:0000313" key="2">
    <source>
        <dbReference type="EMBL" id="CDP32366.1"/>
    </source>
</evidence>
<dbReference type="KEGG" id="pan:PODANSg5257"/>
<proteinExistence type="predicted"/>
<dbReference type="AlphaFoldDB" id="B2AWX1"/>
<sequence length="96" mass="9841">MRSSNIATKLVSVNAKFAVSVSLAGASLETASAFAASLLADASAGKRKNICTSSCPRAGFSSLPCHVVVQGQEVIVLARLSTCLAIQMCSVKVLLL</sequence>
<dbReference type="Proteomes" id="UP000001197">
    <property type="component" value="Chromosome 7"/>
</dbReference>
<gene>
    <name evidence="1" type="ORF">PODANS_7_8588</name>
</gene>
<organism evidence="1">
    <name type="scientific">Podospora anserina (strain S / ATCC MYA-4624 / DSM 980 / FGSC 10383)</name>
    <name type="common">Pleurage anserina</name>
    <dbReference type="NCBI Taxonomy" id="515849"/>
    <lineage>
        <taxon>Eukaryota</taxon>
        <taxon>Fungi</taxon>
        <taxon>Dikarya</taxon>
        <taxon>Ascomycota</taxon>
        <taxon>Pezizomycotina</taxon>
        <taxon>Sordariomycetes</taxon>
        <taxon>Sordariomycetidae</taxon>
        <taxon>Sordariales</taxon>
        <taxon>Podosporaceae</taxon>
        <taxon>Podospora</taxon>
        <taxon>Podospora anserina</taxon>
    </lineage>
</organism>
<keyword evidence="3" id="KW-1185">Reference proteome</keyword>
<evidence type="ECO:0000313" key="3">
    <source>
        <dbReference type="Proteomes" id="UP000001197"/>
    </source>
</evidence>
<dbReference type="RefSeq" id="XP_001908222.1">
    <property type="nucleotide sequence ID" value="XM_001908187.1"/>
</dbReference>
<protein>
    <submittedName>
        <fullName evidence="1">Podospora anserina S mat+ genomic DNA chromosome 7, supercontig 1</fullName>
    </submittedName>
</protein>
<reference evidence="2" key="4">
    <citation type="submission" date="2014-09" db="EMBL/GenBank/DDBJ databases">
        <title>Maintaining two mating types: Structure of the mating type locus and its role in heterokaryosis in Podospora anserina.</title>
        <authorList>
            <person name="Grognet P."/>
            <person name="Bidard F."/>
            <person name="Kuchly C."/>
            <person name="Chan Ho Tong L."/>
            <person name="Coppin E."/>
            <person name="Ait Benkhali J."/>
            <person name="Couloux A."/>
            <person name="Wincker P."/>
            <person name="Debuchy R."/>
            <person name="Silar P."/>
        </authorList>
    </citation>
    <scope>NUCLEOTIDE SEQUENCE</scope>
</reference>
<accession>B2AWX1</accession>
<reference evidence="3" key="3">
    <citation type="journal article" date="2014" name="Genetics">
        <title>Maintaining two mating types: Structure of the mating type locus and its role in heterokaryosis in Podospora anserina.</title>
        <authorList>
            <person name="Grognet P."/>
            <person name="Bidard F."/>
            <person name="Kuchly C."/>
            <person name="Tong L.C.H."/>
            <person name="Coppin E."/>
            <person name="Benkhali J.A."/>
            <person name="Couloux A."/>
            <person name="Wincker P."/>
            <person name="Debuchy R."/>
            <person name="Silar P."/>
        </authorList>
    </citation>
    <scope>GENOME REANNOTATION</scope>
    <source>
        <strain evidence="3">S / ATCC MYA-4624 / DSM 980 / FGSC 10383</strain>
    </source>
</reference>
<dbReference type="HOGENOM" id="CLU_2360621_0_0_1"/>
<evidence type="ECO:0000313" key="1">
    <source>
        <dbReference type="EMBL" id="CAP68895.1"/>
    </source>
</evidence>
<dbReference type="EMBL" id="FO904942">
    <property type="protein sequence ID" value="CDP32366.1"/>
    <property type="molecule type" value="Genomic_DNA"/>
</dbReference>
<dbReference type="InParanoid" id="B2AWX1"/>
<dbReference type="GeneID" id="6192782"/>
<dbReference type="VEuPathDB" id="FungiDB:PODANS_7_8588"/>
<reference evidence="1 3" key="1">
    <citation type="journal article" date="2008" name="Genome Biol.">
        <title>The genome sequence of the model ascomycete fungus Podospora anserina.</title>
        <authorList>
            <person name="Espagne E."/>
            <person name="Lespinet O."/>
            <person name="Malagnac F."/>
            <person name="Da Silva C."/>
            <person name="Jaillon O."/>
            <person name="Porcel B.M."/>
            <person name="Couloux A."/>
            <person name="Aury J.-M."/>
            <person name="Segurens B."/>
            <person name="Poulain J."/>
            <person name="Anthouard V."/>
            <person name="Grossetete S."/>
            <person name="Khalili H."/>
            <person name="Coppin E."/>
            <person name="Dequard-Chablat M."/>
            <person name="Picard M."/>
            <person name="Contamine V."/>
            <person name="Arnaise S."/>
            <person name="Bourdais A."/>
            <person name="Berteaux-Lecellier V."/>
            <person name="Gautheret D."/>
            <person name="de Vries R.P."/>
            <person name="Battaglia E."/>
            <person name="Coutinho P.M."/>
            <person name="Danchin E.G.J."/>
            <person name="Henrissat B."/>
            <person name="El Khoury R."/>
            <person name="Sainsard-Chanet A."/>
            <person name="Boivin A."/>
            <person name="Pinan-Lucarre B."/>
            <person name="Sellem C.H."/>
            <person name="Debuchy R."/>
            <person name="Wincker P."/>
            <person name="Weissenbach J."/>
            <person name="Silar P."/>
        </authorList>
    </citation>
    <scope>NUCLEOTIDE SEQUENCE [LARGE SCALE GENOMIC DNA]</scope>
    <source>
        <strain evidence="3">S / ATCC MYA-4624 / DSM 980 / FGSC 10383</strain>
        <strain evidence="1">S mat+</strain>
    </source>
</reference>
<name>B2AWX1_PODAN</name>